<feature type="DNA-binding region" description="HMG box" evidence="3">
    <location>
        <begin position="637"/>
        <end position="705"/>
    </location>
</feature>
<evidence type="ECO:0000313" key="6">
    <source>
        <dbReference type="Ensembl" id="ENSACAP00000004073.3"/>
    </source>
</evidence>
<comment type="similarity">
    <text evidence="1">Belongs to the DNA mismatch repair MutL/HexB family.</text>
</comment>
<reference evidence="6" key="3">
    <citation type="submission" date="2025-09" db="UniProtKB">
        <authorList>
            <consortium name="Ensembl"/>
        </authorList>
    </citation>
    <scope>IDENTIFICATION</scope>
</reference>
<dbReference type="InterPro" id="IPR036890">
    <property type="entry name" value="HATPase_C_sf"/>
</dbReference>
<dbReference type="InterPro" id="IPR020568">
    <property type="entry name" value="Ribosomal_Su5_D2-typ_SF"/>
</dbReference>
<dbReference type="InterPro" id="IPR014721">
    <property type="entry name" value="Ribsml_uS5_D2-typ_fold_subgr"/>
</dbReference>
<dbReference type="PROSITE" id="PS00058">
    <property type="entry name" value="DNA_MISMATCH_REPAIR_1"/>
    <property type="match status" value="1"/>
</dbReference>
<keyword evidence="3" id="KW-0238">DNA-binding</keyword>
<feature type="region of interest" description="Disordered" evidence="4">
    <location>
        <begin position="559"/>
        <end position="612"/>
    </location>
</feature>
<keyword evidence="2" id="KW-0227">DNA damage</keyword>
<dbReference type="GO" id="GO:0006298">
    <property type="term" value="P:mismatch repair"/>
    <property type="evidence" value="ECO:0000318"/>
    <property type="project" value="GO_Central"/>
</dbReference>
<reference evidence="6 7" key="1">
    <citation type="submission" date="2009-12" db="EMBL/GenBank/DDBJ databases">
        <title>The Genome Sequence of Anolis carolinensis (Green Anole Lizard).</title>
        <authorList>
            <consortium name="The Genome Sequencing Platform"/>
            <person name="Di Palma F."/>
            <person name="Alfoldi J."/>
            <person name="Heiman D."/>
            <person name="Young S."/>
            <person name="Grabherr M."/>
            <person name="Johnson J."/>
            <person name="Lander E.S."/>
            <person name="Lindblad-Toh K."/>
        </authorList>
    </citation>
    <scope>NUCLEOTIDE SEQUENCE [LARGE SCALE GENOMIC DNA]</scope>
    <source>
        <strain evidence="6 7">JBL SC #1</strain>
    </source>
</reference>
<dbReference type="SUPFAM" id="SSF55874">
    <property type="entry name" value="ATPase domain of HSP90 chaperone/DNA topoisomerase II/histidine kinase"/>
    <property type="match status" value="1"/>
</dbReference>
<dbReference type="Bgee" id="ENSACAG00000004022">
    <property type="expression patterns" value="Expressed in ovary and 13 other cell types or tissues"/>
</dbReference>
<dbReference type="GO" id="GO:0005524">
    <property type="term" value="F:ATP binding"/>
    <property type="evidence" value="ECO:0007669"/>
    <property type="project" value="InterPro"/>
</dbReference>
<dbReference type="CDD" id="cd16926">
    <property type="entry name" value="HATPase_MutL-MLH-PMS-like"/>
    <property type="match status" value="1"/>
</dbReference>
<dbReference type="GO" id="GO:0030983">
    <property type="term" value="F:mismatched DNA binding"/>
    <property type="evidence" value="ECO:0007669"/>
    <property type="project" value="InterPro"/>
</dbReference>
<dbReference type="InterPro" id="IPR038973">
    <property type="entry name" value="MutL/Mlh/Pms-like"/>
</dbReference>
<reference evidence="6" key="2">
    <citation type="submission" date="2025-08" db="UniProtKB">
        <authorList>
            <consortium name="Ensembl"/>
        </authorList>
    </citation>
    <scope>IDENTIFICATION</scope>
</reference>
<evidence type="ECO:0000259" key="5">
    <source>
        <dbReference type="PROSITE" id="PS50118"/>
    </source>
</evidence>
<dbReference type="NCBIfam" id="TIGR00585">
    <property type="entry name" value="mutl"/>
    <property type="match status" value="1"/>
</dbReference>
<dbReference type="FunFam" id="3.30.565.10:FF:000017">
    <property type="entry name" value="PMS1 homolog 1, mismatch repair system component"/>
    <property type="match status" value="1"/>
</dbReference>
<dbReference type="PANTHER" id="PTHR10073">
    <property type="entry name" value="DNA MISMATCH REPAIR PROTEIN MLH, PMS, MUTL"/>
    <property type="match status" value="1"/>
</dbReference>
<dbReference type="InterPro" id="IPR002099">
    <property type="entry name" value="MutL/Mlh/PMS"/>
</dbReference>
<keyword evidence="3" id="KW-0539">Nucleus</keyword>
<evidence type="ECO:0000256" key="1">
    <source>
        <dbReference type="ARBA" id="ARBA00006082"/>
    </source>
</evidence>
<dbReference type="eggNOG" id="KOG1978">
    <property type="taxonomic scope" value="Eukaryota"/>
</dbReference>
<dbReference type="Gene3D" id="1.10.30.10">
    <property type="entry name" value="High mobility group box domain"/>
    <property type="match status" value="1"/>
</dbReference>
<feature type="compositionally biased region" description="Basic and acidic residues" evidence="4">
    <location>
        <begin position="592"/>
        <end position="608"/>
    </location>
</feature>
<evidence type="ECO:0000313" key="7">
    <source>
        <dbReference type="Proteomes" id="UP000001646"/>
    </source>
</evidence>
<dbReference type="STRING" id="28377.ENSACAP00000004073"/>
<dbReference type="SUPFAM" id="SSF47095">
    <property type="entry name" value="HMG-box"/>
    <property type="match status" value="1"/>
</dbReference>
<dbReference type="InterPro" id="IPR009071">
    <property type="entry name" value="HMG_box_dom"/>
</dbReference>
<dbReference type="FunFam" id="1.10.30.10:FF:000026">
    <property type="entry name" value="PMS1 homolog 1, mismatch repair system component"/>
    <property type="match status" value="1"/>
</dbReference>
<keyword evidence="7" id="KW-1185">Reference proteome</keyword>
<dbReference type="GeneTree" id="ENSGT00940000157085"/>
<feature type="compositionally biased region" description="Gly residues" evidence="4">
    <location>
        <begin position="572"/>
        <end position="590"/>
    </location>
</feature>
<evidence type="ECO:0000256" key="3">
    <source>
        <dbReference type="PROSITE-ProRule" id="PRU00267"/>
    </source>
</evidence>
<evidence type="ECO:0000256" key="4">
    <source>
        <dbReference type="SAM" id="MobiDB-lite"/>
    </source>
</evidence>
<dbReference type="Pfam" id="PF01119">
    <property type="entry name" value="DNA_mis_repair"/>
    <property type="match status" value="1"/>
</dbReference>
<dbReference type="InterPro" id="IPR013507">
    <property type="entry name" value="DNA_mismatch_S5_2-like"/>
</dbReference>
<name>G1KCK9_ANOCA</name>
<dbReference type="HOGENOM" id="CLU_015755_0_0_1"/>
<dbReference type="CDD" id="cd03485">
    <property type="entry name" value="MutL_Trans_hPMS_1_like"/>
    <property type="match status" value="1"/>
</dbReference>
<dbReference type="SMART" id="SM00398">
    <property type="entry name" value="HMG"/>
    <property type="match status" value="1"/>
</dbReference>
<dbReference type="Pfam" id="PF13589">
    <property type="entry name" value="HATPase_c_3"/>
    <property type="match status" value="1"/>
</dbReference>
<dbReference type="SUPFAM" id="SSF54211">
    <property type="entry name" value="Ribosomal protein S5 domain 2-like"/>
    <property type="match status" value="1"/>
</dbReference>
<feature type="domain" description="HMG box" evidence="5">
    <location>
        <begin position="637"/>
        <end position="705"/>
    </location>
</feature>
<dbReference type="InterPro" id="IPR014762">
    <property type="entry name" value="DNA_mismatch_repair_CS"/>
</dbReference>
<dbReference type="Gene3D" id="3.30.230.10">
    <property type="match status" value="1"/>
</dbReference>
<evidence type="ECO:0000256" key="2">
    <source>
        <dbReference type="ARBA" id="ARBA00022763"/>
    </source>
</evidence>
<dbReference type="InterPro" id="IPR036910">
    <property type="entry name" value="HMG_box_dom_sf"/>
</dbReference>
<dbReference type="AlphaFoldDB" id="G1KCK9"/>
<accession>G1KCK9</accession>
<dbReference type="InParanoid" id="G1KCK9"/>
<dbReference type="PROSITE" id="PS50118">
    <property type="entry name" value="HMG_BOX_2"/>
    <property type="match status" value="1"/>
</dbReference>
<protein>
    <submittedName>
        <fullName evidence="6">PMS1 homolog 1, mismatch repair system component</fullName>
    </submittedName>
</protein>
<proteinExistence type="inferred from homology"/>
<organism evidence="6 7">
    <name type="scientific">Anolis carolinensis</name>
    <name type="common">Green anole</name>
    <name type="synonym">American chameleon</name>
    <dbReference type="NCBI Taxonomy" id="28377"/>
    <lineage>
        <taxon>Eukaryota</taxon>
        <taxon>Metazoa</taxon>
        <taxon>Chordata</taxon>
        <taxon>Craniata</taxon>
        <taxon>Vertebrata</taxon>
        <taxon>Euteleostomi</taxon>
        <taxon>Lepidosauria</taxon>
        <taxon>Squamata</taxon>
        <taxon>Bifurcata</taxon>
        <taxon>Unidentata</taxon>
        <taxon>Episquamata</taxon>
        <taxon>Toxicofera</taxon>
        <taxon>Iguania</taxon>
        <taxon>Dactyloidae</taxon>
        <taxon>Anolis</taxon>
    </lineage>
</organism>
<dbReference type="Pfam" id="PF00505">
    <property type="entry name" value="HMG_box"/>
    <property type="match status" value="1"/>
</dbReference>
<dbReference type="GO" id="GO:0140664">
    <property type="term" value="F:ATP-dependent DNA damage sensor activity"/>
    <property type="evidence" value="ECO:0007669"/>
    <property type="project" value="InterPro"/>
</dbReference>
<dbReference type="FunFam" id="3.30.230.10:FF:000030">
    <property type="entry name" value="PMS1 homolog 1, mismatch repair system component"/>
    <property type="match status" value="1"/>
</dbReference>
<dbReference type="Gene3D" id="3.30.565.10">
    <property type="entry name" value="Histidine kinase-like ATPase, C-terminal domain"/>
    <property type="match status" value="1"/>
</dbReference>
<feature type="compositionally biased region" description="Basic and acidic residues" evidence="4">
    <location>
        <begin position="683"/>
        <end position="717"/>
    </location>
</feature>
<feature type="region of interest" description="Disordered" evidence="4">
    <location>
        <begin position="683"/>
        <end position="723"/>
    </location>
</feature>
<dbReference type="Ensembl" id="ENSACAT00000004167.4">
    <property type="protein sequence ID" value="ENSACAP00000004073.3"/>
    <property type="gene ID" value="ENSACAG00000004022.4"/>
</dbReference>
<sequence>MIYNSLLEFIEKSRKVNWEVVREDCIYSVLKFGMFFCFRFDPEIFEMKQLPAETVRILSSSQVITSVVSVVKELIENSLDANATNVDVKLENYGFDKIEVRDNGDGIRAADVPVMAVKHYTSKISSSQDLESLTSYGFRGEALASICSTSEVLITTKTANEDFSTQYALDRSGHIISQKPSHLGQGTTVTVLKLFKNLPVRKQFYSTDKKCKEEMKKIQKLLMAYGIIKPELRIMFTHNKTVMWQKTRALDHKTAFMAVVGAAIMDNMVSFQRHCKDIEVLFSGFLPKPDSGGGLTSHPSSERSFIFVNNRPVYLKEILKLVQQYYKLKFQMDSNRSYPVFLINIIIPPSAVDVNLTPDKSQVLLHNQESICLAIDDILTSLYGPLTEVDSCPTEKTDTILEDSFINEAEQTTMCANQIGSCRNTKQQARMPLFSSRSNGKNSGREKYPELHLNNQTLCNDTSQGLTSEVDTSSSKRIGYDIFQGATVELCEDQQNKSKGLFSPDNNIFMDTNFETSIEGDLMNDHFQEPDKTEEPIMPKESSEITADQWSLGNALRNSRGENLEPVQILIPGGGGGGGGGRRGGGGGGVKPQEKNDGETQQNLHKENNNQTIKRTNVVNEKVGQITAYDIISNQIIKKPMTAFALFTQEHRSGLSTENTKASAEELTLKMEEMWKALNKEEKKKYEEKAARDLDRYKKQSRKAMDQSTKRLSTDKEKKHKARLKDCLSNQPKLDKLFHSQMEKKHSSCQAIKIVKVPFSMDSFRRKLHILGQKESDKDEPCLIHLLNFPDAWIMASEKKIMMLNPYRIEEALLFKKLLESHKLPIEKLDKPVVLTDSLLRESQYMDVLCKMPKESVRFDGSSYLLDSRLIANGFKIKIIPGSEASENQLEIEGMANCVPYYGISDLKEILNAVINDNAKEVYECRPLKVVNYLEGEAVRLSRQLPLYLSKEDVQDTVYRMKQQLGNQDKSCVHGRLLVHCLTDIPQSE</sequence>
<dbReference type="GO" id="GO:0016887">
    <property type="term" value="F:ATP hydrolysis activity"/>
    <property type="evidence" value="ECO:0000318"/>
    <property type="project" value="GO_Central"/>
</dbReference>
<dbReference type="SMART" id="SM01340">
    <property type="entry name" value="DNA_mis_repair"/>
    <property type="match status" value="1"/>
</dbReference>
<dbReference type="Proteomes" id="UP000001646">
    <property type="component" value="Chromosome 2"/>
</dbReference>
<dbReference type="PANTHER" id="PTHR10073:SF54">
    <property type="entry name" value="PMS1 PROTEIN HOMOLOG 1"/>
    <property type="match status" value="1"/>
</dbReference>
<dbReference type="GO" id="GO:0032389">
    <property type="term" value="C:MutLalpha complex"/>
    <property type="evidence" value="ECO:0000318"/>
    <property type="project" value="GO_Central"/>
</dbReference>